<proteinExistence type="predicted"/>
<gene>
    <name evidence="2" type="ORF">RBWH47_02014</name>
</gene>
<feature type="compositionally biased region" description="Basic and acidic residues" evidence="1">
    <location>
        <begin position="1"/>
        <end position="15"/>
    </location>
</feature>
<comment type="caution">
    <text evidence="2">The sequence shown here is derived from an EMBL/GenBank/DDBJ whole genome shotgun (WGS) entry which is preliminary data.</text>
</comment>
<dbReference type="InterPro" id="IPR019660">
    <property type="entry name" value="Put_sensory_transdc_reg_YbjN"/>
</dbReference>
<dbReference type="AlphaFoldDB" id="F2AVU7"/>
<dbReference type="EMBL" id="AFAR01000190">
    <property type="protein sequence ID" value="EGF26296.1"/>
    <property type="molecule type" value="Genomic_DNA"/>
</dbReference>
<sequence length="200" mass="22435">MRVDSTALRSHDETVAKPSWPRTINGKSTSKDWARPISPVHCQNHIHRGAAGMSAQVDQFSAYLDRGEIKYEQDSENSFFRMMFDGKHGDIRVLIVVEDSLIQVFSHPANKIPENSRRAIAEAVCRANYGLKVGSFELDMEDGELRYQTSIPLGDDFPDDDVLDHILYVGGAMVDRYVPAFLSIIYGNEDVKLAIEAAEM</sequence>
<dbReference type="Proteomes" id="UP000006222">
    <property type="component" value="Unassembled WGS sequence"/>
</dbReference>
<dbReference type="CDD" id="cd17033">
    <property type="entry name" value="DR1245-like"/>
    <property type="match status" value="1"/>
</dbReference>
<organism evidence="2 3">
    <name type="scientific">Rhodopirellula baltica WH47</name>
    <dbReference type="NCBI Taxonomy" id="991778"/>
    <lineage>
        <taxon>Bacteria</taxon>
        <taxon>Pseudomonadati</taxon>
        <taxon>Planctomycetota</taxon>
        <taxon>Planctomycetia</taxon>
        <taxon>Pirellulales</taxon>
        <taxon>Pirellulaceae</taxon>
        <taxon>Rhodopirellula</taxon>
    </lineage>
</organism>
<feature type="region of interest" description="Disordered" evidence="1">
    <location>
        <begin position="1"/>
        <end position="34"/>
    </location>
</feature>
<name>F2AVU7_RHOBT</name>
<reference evidence="2 3" key="1">
    <citation type="journal article" date="2013" name="Mar. Genomics">
        <title>Expression of sulfatases in Rhodopirellula baltica and the diversity of sulfatases in the genus Rhodopirellula.</title>
        <authorList>
            <person name="Wegner C.E."/>
            <person name="Richter-Heitmann T."/>
            <person name="Klindworth A."/>
            <person name="Klockow C."/>
            <person name="Richter M."/>
            <person name="Achstetter T."/>
            <person name="Glockner F.O."/>
            <person name="Harder J."/>
        </authorList>
    </citation>
    <scope>NUCLEOTIDE SEQUENCE [LARGE SCALE GENOMIC DNA]</scope>
    <source>
        <strain evidence="2 3">WH47</strain>
    </source>
</reference>
<dbReference type="PATRIC" id="fig|991778.3.peg.4090"/>
<evidence type="ECO:0000313" key="2">
    <source>
        <dbReference type="EMBL" id="EGF26296.1"/>
    </source>
</evidence>
<accession>F2AVU7</accession>
<evidence type="ECO:0000313" key="3">
    <source>
        <dbReference type="Proteomes" id="UP000006222"/>
    </source>
</evidence>
<dbReference type="Pfam" id="PF10722">
    <property type="entry name" value="YbjN"/>
    <property type="match status" value="1"/>
</dbReference>
<protein>
    <submittedName>
        <fullName evidence="2">Protein containing DUF1790</fullName>
    </submittedName>
</protein>
<evidence type="ECO:0000256" key="1">
    <source>
        <dbReference type="SAM" id="MobiDB-lite"/>
    </source>
</evidence>